<reference evidence="2 3" key="1">
    <citation type="submission" date="2019-11" db="EMBL/GenBank/DDBJ databases">
        <title>Spirosoma endbachense sp. nov., isolated from a natural salt meadow.</title>
        <authorList>
            <person name="Rojas J."/>
            <person name="Ambika Manirajan B."/>
            <person name="Ratering S."/>
            <person name="Suarez C."/>
            <person name="Geissler-Plaum R."/>
            <person name="Schnell S."/>
        </authorList>
    </citation>
    <scope>NUCLEOTIDE SEQUENCE [LARGE SCALE GENOMIC DNA]</scope>
    <source>
        <strain evidence="2 3">I-24</strain>
    </source>
</reference>
<dbReference type="KEGG" id="senf:GJR95_33065"/>
<dbReference type="InterPro" id="IPR027375">
    <property type="entry name" value="DKNYY"/>
</dbReference>
<accession>A0A6P1W4P7</accession>
<dbReference type="Proteomes" id="UP000464577">
    <property type="component" value="Chromosome"/>
</dbReference>
<keyword evidence="3" id="KW-1185">Reference proteome</keyword>
<name>A0A6P1W4P7_9BACT</name>
<keyword evidence="1" id="KW-0472">Membrane</keyword>
<protein>
    <recommendedName>
        <fullName evidence="4">DKNYY family protein</fullName>
    </recommendedName>
</protein>
<evidence type="ECO:0000256" key="1">
    <source>
        <dbReference type="SAM" id="Phobius"/>
    </source>
</evidence>
<dbReference type="AlphaFoldDB" id="A0A6P1W4P7"/>
<gene>
    <name evidence="2" type="ORF">GJR95_33065</name>
</gene>
<proteinExistence type="predicted"/>
<evidence type="ECO:0000313" key="2">
    <source>
        <dbReference type="EMBL" id="QHV99548.1"/>
    </source>
</evidence>
<keyword evidence="1" id="KW-1133">Transmembrane helix</keyword>
<evidence type="ECO:0000313" key="3">
    <source>
        <dbReference type="Proteomes" id="UP000464577"/>
    </source>
</evidence>
<evidence type="ECO:0008006" key="4">
    <source>
        <dbReference type="Google" id="ProtNLM"/>
    </source>
</evidence>
<keyword evidence="1" id="KW-0812">Transmembrane</keyword>
<feature type="transmembrane region" description="Helical" evidence="1">
    <location>
        <begin position="12"/>
        <end position="31"/>
    </location>
</feature>
<sequence length="289" mass="32777">MPLTMNFLLKKVFAPFASIAFTLIGLLVVGCGESSRRGYRIEKGEVVMYRGWPATRSIVDSADAESFTVINDEYGKDKNHAFYIGKIIPDADPATFEYLASAYSRDKHNGYSRDERISNDGTHFSFVPNPNETPVHISAEGIPYARDRYRVYKDTFIIEGADPSTFVFVPMFNGSYLTHDRRRVYFQDRPIEGVDGATFRKVSDFNFSDKHTAWGLVLGKDLYWSPIEAVDLATFSSIGKYYAKDKERVYFSNYAVKGADPATFEETTYLQARDKHRTYSSGYGATNQN</sequence>
<dbReference type="EMBL" id="CP045997">
    <property type="protein sequence ID" value="QHV99548.1"/>
    <property type="molecule type" value="Genomic_DNA"/>
</dbReference>
<dbReference type="Pfam" id="PF13644">
    <property type="entry name" value="DKNYY"/>
    <property type="match status" value="2"/>
</dbReference>
<organism evidence="2 3">
    <name type="scientific">Spirosoma endbachense</name>
    <dbReference type="NCBI Taxonomy" id="2666025"/>
    <lineage>
        <taxon>Bacteria</taxon>
        <taxon>Pseudomonadati</taxon>
        <taxon>Bacteroidota</taxon>
        <taxon>Cytophagia</taxon>
        <taxon>Cytophagales</taxon>
        <taxon>Cytophagaceae</taxon>
        <taxon>Spirosoma</taxon>
    </lineage>
</organism>